<comment type="caution">
    <text evidence="2">The sequence shown here is derived from an EMBL/GenBank/DDBJ whole genome shotgun (WGS) entry which is preliminary data.</text>
</comment>
<reference evidence="2 3" key="1">
    <citation type="submission" date="2018-09" db="EMBL/GenBank/DDBJ databases">
        <title>YIM 75507 draft genome.</title>
        <authorList>
            <person name="Tang S."/>
            <person name="Feng Y."/>
        </authorList>
    </citation>
    <scope>NUCLEOTIDE SEQUENCE [LARGE SCALE GENOMIC DNA]</scope>
    <source>
        <strain evidence="2 3">YIM 75507</strain>
    </source>
</reference>
<keyword evidence="1" id="KW-0472">Membrane</keyword>
<accession>A0A3A4A627</accession>
<proteinExistence type="predicted"/>
<evidence type="ECO:0000313" key="3">
    <source>
        <dbReference type="Proteomes" id="UP000265768"/>
    </source>
</evidence>
<feature type="transmembrane region" description="Helical" evidence="1">
    <location>
        <begin position="50"/>
        <end position="73"/>
    </location>
</feature>
<keyword evidence="3" id="KW-1185">Reference proteome</keyword>
<dbReference type="EMBL" id="QZEY01000027">
    <property type="protein sequence ID" value="RJL21057.1"/>
    <property type="molecule type" value="Genomic_DNA"/>
</dbReference>
<gene>
    <name evidence="2" type="ORF">D5H75_38230</name>
</gene>
<evidence type="ECO:0000313" key="2">
    <source>
        <dbReference type="EMBL" id="RJL21057.1"/>
    </source>
</evidence>
<protein>
    <submittedName>
        <fullName evidence="2">Uncharacterized protein</fullName>
    </submittedName>
</protein>
<keyword evidence="1" id="KW-1133">Transmembrane helix</keyword>
<evidence type="ECO:0000256" key="1">
    <source>
        <dbReference type="SAM" id="Phobius"/>
    </source>
</evidence>
<name>A0A3A4A627_9ACTN</name>
<dbReference type="Proteomes" id="UP000265768">
    <property type="component" value="Unassembled WGS sequence"/>
</dbReference>
<keyword evidence="1" id="KW-0812">Transmembrane</keyword>
<organism evidence="2 3">
    <name type="scientific">Bailinhaonella thermotolerans</name>
    <dbReference type="NCBI Taxonomy" id="1070861"/>
    <lineage>
        <taxon>Bacteria</taxon>
        <taxon>Bacillati</taxon>
        <taxon>Actinomycetota</taxon>
        <taxon>Actinomycetes</taxon>
        <taxon>Streptosporangiales</taxon>
        <taxon>Streptosporangiaceae</taxon>
        <taxon>Bailinhaonella</taxon>
    </lineage>
</organism>
<dbReference type="AlphaFoldDB" id="A0A3A4A627"/>
<sequence>MTSGELDWLDGANALLGSVHGIWWAREYARNAGLRRWFGRVIVPSYGPTLAALVAALLVVFWWHVLLLAWIAFGTPEDPPEDPSTR</sequence>